<sequence length="422" mass="47106">MVDTVDNTPLKETTYYHQMMEQVDTLQYKEDSLNIVAGWAKANITPLEPLQIAGYGLRRDFDGVHDSLFVRTFVFKSKEKKCALITMDLLIVPPSVAAKALPLLEKEGFGRDEVYFSATHSHNAAGGWAEGAGGRFLAGTFEEEYVQFIADKIIIAVKNAEKTNAPIEVGFGKIDASKQVANRLIDGGKTDPYLRILKLKKNNGENAMILSYSAHPTCLAKKINYISCDYPGFLVDSLERRKETDFAAFFAGAVGSMKPGETGTSDFEKAITIADSLEEKVSAINDSIFLEKPKELLSDFIPLYARSAHLRLSEDFRLRPWVFNWLLGEQSPGISVFKIANNVMIGTPCDFSGELMTPLDSLAKTKNLNLQITSFNGAYLGYITPDQYYNLVKNETREMNWFGPFNGNYFSELIAKILKKLE</sequence>
<evidence type="ECO:0000313" key="3">
    <source>
        <dbReference type="Proteomes" id="UP000030185"/>
    </source>
</evidence>
<evidence type="ECO:0000313" key="2">
    <source>
        <dbReference type="EMBL" id="GAL84541.1"/>
    </source>
</evidence>
<dbReference type="EMBL" id="BBLT01000003">
    <property type="protein sequence ID" value="GAL84541.1"/>
    <property type="molecule type" value="Genomic_DNA"/>
</dbReference>
<organism evidence="2 3">
    <name type="scientific">Sporocytophaga myxococcoides</name>
    <dbReference type="NCBI Taxonomy" id="153721"/>
    <lineage>
        <taxon>Bacteria</taxon>
        <taxon>Pseudomonadati</taxon>
        <taxon>Bacteroidota</taxon>
        <taxon>Cytophagia</taxon>
        <taxon>Cytophagales</taxon>
        <taxon>Cytophagaceae</taxon>
        <taxon>Sporocytophaga</taxon>
    </lineage>
</organism>
<feature type="domain" description="Neutral/alkaline non-lysosomal ceramidase N-terminal" evidence="1">
    <location>
        <begin position="38"/>
        <end position="254"/>
    </location>
</feature>
<dbReference type="eggNOG" id="COG3356">
    <property type="taxonomic scope" value="Bacteria"/>
</dbReference>
<dbReference type="AlphaFoldDB" id="A0A098LC58"/>
<dbReference type="OrthoDB" id="926204at2"/>
<protein>
    <submittedName>
        <fullName evidence="2">Neutral/alkaline non-lysosomal ceramidase</fullName>
    </submittedName>
</protein>
<dbReference type="STRING" id="153721.MYP_1769"/>
<reference evidence="2 3" key="1">
    <citation type="submission" date="2014-09" db="EMBL/GenBank/DDBJ databases">
        <title>Sporocytophaga myxococcoides PG-01 genome sequencing.</title>
        <authorList>
            <person name="Liu L."/>
            <person name="Gao P.J."/>
            <person name="Chen G.J."/>
            <person name="Wang L.S."/>
        </authorList>
    </citation>
    <scope>NUCLEOTIDE SEQUENCE [LARGE SCALE GENOMIC DNA]</scope>
    <source>
        <strain evidence="2 3">PG-01</strain>
    </source>
</reference>
<proteinExistence type="predicted"/>
<evidence type="ECO:0000259" key="1">
    <source>
        <dbReference type="Pfam" id="PF04734"/>
    </source>
</evidence>
<gene>
    <name evidence="2" type="ORF">MYP_1769</name>
</gene>
<accession>A0A098LC58</accession>
<dbReference type="RefSeq" id="WP_156140431.1">
    <property type="nucleotide sequence ID" value="NZ_BBLT01000003.1"/>
</dbReference>
<keyword evidence="3" id="KW-1185">Reference proteome</keyword>
<dbReference type="InterPro" id="IPR031329">
    <property type="entry name" value="NEUT/ALK_ceramidase_N"/>
</dbReference>
<dbReference type="Pfam" id="PF04734">
    <property type="entry name" value="Ceramidase_alk"/>
    <property type="match status" value="1"/>
</dbReference>
<name>A0A098LC58_9BACT</name>
<dbReference type="Proteomes" id="UP000030185">
    <property type="component" value="Unassembled WGS sequence"/>
</dbReference>
<comment type="caution">
    <text evidence="2">The sequence shown here is derived from an EMBL/GenBank/DDBJ whole genome shotgun (WGS) entry which is preliminary data.</text>
</comment>